<dbReference type="Proteomes" id="UP000003706">
    <property type="component" value="Unassembled WGS sequence"/>
</dbReference>
<evidence type="ECO:0000313" key="3">
    <source>
        <dbReference type="Proteomes" id="UP000003706"/>
    </source>
</evidence>
<gene>
    <name evidence="2" type="ORF">MetfoDRAFT_1237</name>
</gene>
<feature type="transmembrane region" description="Helical" evidence="1">
    <location>
        <begin position="81"/>
        <end position="102"/>
    </location>
</feature>
<feature type="transmembrane region" description="Helical" evidence="1">
    <location>
        <begin position="46"/>
        <end position="69"/>
    </location>
</feature>
<accession>H1KZL4</accession>
<name>H1KZL4_9EURY</name>
<protein>
    <recommendedName>
        <fullName evidence="4">Signal transduction histidine kinase, LytS</fullName>
    </recommendedName>
</protein>
<dbReference type="OrthoDB" id="65647at2157"/>
<keyword evidence="3" id="KW-1185">Reference proteome</keyword>
<dbReference type="STRING" id="647171.MetfoDRAFT_1237"/>
<evidence type="ECO:0008006" key="4">
    <source>
        <dbReference type="Google" id="ProtNLM"/>
    </source>
</evidence>
<evidence type="ECO:0000313" key="2">
    <source>
        <dbReference type="EMBL" id="EHP85755.1"/>
    </source>
</evidence>
<dbReference type="EMBL" id="AGJL01000030">
    <property type="protein sequence ID" value="EHP85755.1"/>
    <property type="molecule type" value="Genomic_DNA"/>
</dbReference>
<dbReference type="RefSeq" id="WP_007044668.1">
    <property type="nucleotide sequence ID" value="NZ_AGJL01000030.1"/>
</dbReference>
<organism evidence="2 3">
    <name type="scientific">Methanotorris formicicus Mc-S-70</name>
    <dbReference type="NCBI Taxonomy" id="647171"/>
    <lineage>
        <taxon>Archaea</taxon>
        <taxon>Methanobacteriati</taxon>
        <taxon>Methanobacteriota</taxon>
        <taxon>Methanomada group</taxon>
        <taxon>Methanococci</taxon>
        <taxon>Methanococcales</taxon>
        <taxon>Methanocaldococcaceae</taxon>
        <taxon>Methanotorris</taxon>
    </lineage>
</organism>
<keyword evidence="1" id="KW-0472">Membrane</keyword>
<reference evidence="2 3" key="1">
    <citation type="submission" date="2011-09" db="EMBL/GenBank/DDBJ databases">
        <title>The draft genome of Methanotorris formicicus Mc-S-70.</title>
        <authorList>
            <consortium name="US DOE Joint Genome Institute (JGI-PGF)"/>
            <person name="Lucas S."/>
            <person name="Han J."/>
            <person name="Lapidus A."/>
            <person name="Cheng J.-F."/>
            <person name="Goodwin L."/>
            <person name="Pitluck S."/>
            <person name="Peters L."/>
            <person name="Land M.L."/>
            <person name="Hauser L."/>
            <person name="Sieprawska-Lupa M."/>
            <person name="Takai K."/>
            <person name="Miyazaki J."/>
            <person name="Whitman W."/>
            <person name="Woyke T.J."/>
        </authorList>
    </citation>
    <scope>NUCLEOTIDE SEQUENCE [LARGE SCALE GENOMIC DNA]</scope>
    <source>
        <strain evidence="2 3">Mc-S-70</strain>
    </source>
</reference>
<dbReference type="Gene3D" id="1.10.1760.20">
    <property type="match status" value="1"/>
</dbReference>
<comment type="caution">
    <text evidence="2">The sequence shown here is derived from an EMBL/GenBank/DDBJ whole genome shotgun (WGS) entry which is preliminary data.</text>
</comment>
<proteinExistence type="predicted"/>
<sequence length="158" mass="17761">MNIFRILTQDAKIRFLILMMSIEIVFTFIFYPGFKMVSVSPHKINLSPSLAPVCGTILGPFYGAIAIVTAKSVYLSINPKAAYFGVFTVLPITLGTIVAGYLSEGRWKHAAIVIAFGLLLWYSTEVGRVVYYYPFLPIFALILILHLKDKICKLMFKK</sequence>
<evidence type="ECO:0000256" key="1">
    <source>
        <dbReference type="SAM" id="Phobius"/>
    </source>
</evidence>
<keyword evidence="1" id="KW-1133">Transmembrane helix</keyword>
<feature type="transmembrane region" description="Helical" evidence="1">
    <location>
        <begin position="15"/>
        <end position="34"/>
    </location>
</feature>
<dbReference type="AlphaFoldDB" id="H1KZL4"/>
<keyword evidence="1" id="KW-0812">Transmembrane</keyword>
<feature type="transmembrane region" description="Helical" evidence="1">
    <location>
        <begin position="130"/>
        <end position="147"/>
    </location>
</feature>